<keyword evidence="1 2" id="KW-0378">Hydrolase</keyword>
<dbReference type="Pfam" id="PF04266">
    <property type="entry name" value="ASCH"/>
    <property type="match status" value="1"/>
</dbReference>
<comment type="similarity">
    <text evidence="2">Belongs to the N(4)-acetylcytidine amidohydrolase family.</text>
</comment>
<dbReference type="PANTHER" id="PTHR38088">
    <property type="entry name" value="UCP029143 FAMILY PROTEIN"/>
    <property type="match status" value="1"/>
</dbReference>
<dbReference type="InterPro" id="IPR008314">
    <property type="entry name" value="AC4CH"/>
</dbReference>
<dbReference type="GO" id="GO:0016813">
    <property type="term" value="F:hydrolase activity, acting on carbon-nitrogen (but not peptide) bonds, in linear amidines"/>
    <property type="evidence" value="ECO:0007669"/>
    <property type="project" value="UniProtKB-UniRule"/>
</dbReference>
<dbReference type="RefSeq" id="WP_123957158.1">
    <property type="nucleotide sequence ID" value="NZ_CP015029.1"/>
</dbReference>
<dbReference type="EMBL" id="RKQT01000003">
    <property type="protein sequence ID" value="RPE92238.1"/>
    <property type="molecule type" value="Genomic_DNA"/>
</dbReference>
<protein>
    <recommendedName>
        <fullName evidence="2">N(4)-acetylcytidine amidohydrolase</fullName>
        <shortName evidence="2">ac4C amidohydrolase</shortName>
        <ecNumber evidence="2">3.5.1.135</ecNumber>
    </recommendedName>
</protein>
<sequence length="111" mass="13010">MTITNKITFFSRFEADILSGKKTITIRDLSEAHFQPNQQLCVSTYETDRLFAHIHVLSVTPITFADLNEQHAQQENMTLDQLKLVIREIYPQDDHFVVIEFELLKNEQTEQ</sequence>
<reference evidence="4 7" key="1">
    <citation type="submission" date="2016-03" db="EMBL/GenBank/DDBJ databases">
        <authorList>
            <person name="Hansen M.J."/>
            <person name="Bojesen A.M."/>
            <person name="Planet P."/>
        </authorList>
    </citation>
    <scope>NUCLEOTIDE SEQUENCE [LARGE SCALE GENOMIC DNA]</scope>
    <source>
        <strain evidence="4 7">HPA 21</strain>
    </source>
</reference>
<evidence type="ECO:0000313" key="5">
    <source>
        <dbReference type="EMBL" id="RPE92238.1"/>
    </source>
</evidence>
<dbReference type="Gene3D" id="2.30.130.30">
    <property type="entry name" value="Hypothetical protein"/>
    <property type="match status" value="1"/>
</dbReference>
<dbReference type="EMBL" id="CP015029">
    <property type="protein sequence ID" value="QIM64837.1"/>
    <property type="molecule type" value="Genomic_DNA"/>
</dbReference>
<dbReference type="EC" id="3.5.1.135" evidence="2"/>
<comment type="catalytic activity">
    <reaction evidence="2">
        <text>N(4)-acetyl-2'-deoxycytidine + H2O = 2'-deoxycytidine + acetate + H(+)</text>
        <dbReference type="Rhea" id="RHEA:62936"/>
        <dbReference type="ChEBI" id="CHEBI:15377"/>
        <dbReference type="ChEBI" id="CHEBI:15378"/>
        <dbReference type="ChEBI" id="CHEBI:15698"/>
        <dbReference type="ChEBI" id="CHEBI:30089"/>
        <dbReference type="ChEBI" id="CHEBI:146133"/>
        <dbReference type="EC" id="3.5.1.135"/>
    </reaction>
</comment>
<dbReference type="InterPro" id="IPR007374">
    <property type="entry name" value="ASCH_domain"/>
</dbReference>
<dbReference type="CDD" id="cd06552">
    <property type="entry name" value="ASCH_yqfb_like"/>
    <property type="match status" value="1"/>
</dbReference>
<comment type="catalytic activity">
    <reaction evidence="2">
        <text>N(4)-acetylcytidine + H2O = cytidine + acetate + H(+)</text>
        <dbReference type="Rhea" id="RHEA:62932"/>
        <dbReference type="ChEBI" id="CHEBI:15377"/>
        <dbReference type="ChEBI" id="CHEBI:15378"/>
        <dbReference type="ChEBI" id="CHEBI:17562"/>
        <dbReference type="ChEBI" id="CHEBI:30089"/>
        <dbReference type="ChEBI" id="CHEBI:70989"/>
        <dbReference type="EC" id="3.5.1.135"/>
    </reaction>
</comment>
<comment type="catalytic activity">
    <reaction evidence="2">
        <text>N(4)-acetylcytosine + H2O = cytosine + acetate + H(+)</text>
        <dbReference type="Rhea" id="RHEA:62940"/>
        <dbReference type="ChEBI" id="CHEBI:15377"/>
        <dbReference type="ChEBI" id="CHEBI:15378"/>
        <dbReference type="ChEBI" id="CHEBI:16040"/>
        <dbReference type="ChEBI" id="CHEBI:30089"/>
        <dbReference type="ChEBI" id="CHEBI:146134"/>
        <dbReference type="EC" id="3.5.1.135"/>
    </reaction>
</comment>
<feature type="domain" description="ASCH" evidence="3">
    <location>
        <begin position="7"/>
        <end position="105"/>
    </location>
</feature>
<dbReference type="PANTHER" id="PTHR38088:SF2">
    <property type="entry name" value="UCP029143 FAMILY PROTEIN"/>
    <property type="match status" value="1"/>
</dbReference>
<keyword evidence="6" id="KW-1185">Reference proteome</keyword>
<comment type="function">
    <text evidence="2">Catalyzes the hydrolysis of N(4)-acetylcytidine (ac4C).</text>
</comment>
<evidence type="ECO:0000259" key="3">
    <source>
        <dbReference type="SMART" id="SM01022"/>
    </source>
</evidence>
<dbReference type="Proteomes" id="UP000502287">
    <property type="component" value="Chromosome"/>
</dbReference>
<evidence type="ECO:0000313" key="6">
    <source>
        <dbReference type="Proteomes" id="UP000276901"/>
    </source>
</evidence>
<feature type="active site" description="Nucleophile" evidence="2">
    <location>
        <position position="25"/>
    </location>
</feature>
<organism evidence="4 7">
    <name type="scientific">Frederiksenia canicola</name>
    <dbReference type="NCBI Taxonomy" id="123824"/>
    <lineage>
        <taxon>Bacteria</taxon>
        <taxon>Pseudomonadati</taxon>
        <taxon>Pseudomonadota</taxon>
        <taxon>Gammaproteobacteria</taxon>
        <taxon>Pasteurellales</taxon>
        <taxon>Pasteurellaceae</taxon>
        <taxon>Frederiksenia</taxon>
    </lineage>
</organism>
<dbReference type="AlphaFoldDB" id="A0AAE6X690"/>
<proteinExistence type="inferred from homology"/>
<gene>
    <name evidence="4" type="ORF">A4G17_05005</name>
    <name evidence="5" type="ORF">EDC49_1527</name>
</gene>
<evidence type="ECO:0000256" key="2">
    <source>
        <dbReference type="HAMAP-Rule" id="MF_00684"/>
    </source>
</evidence>
<dbReference type="NCBIfam" id="NF003443">
    <property type="entry name" value="PRK04980.1"/>
    <property type="match status" value="1"/>
</dbReference>
<feature type="active site" description="Proton donor" evidence="2">
    <location>
        <position position="75"/>
    </location>
</feature>
<name>A0AAE6X690_9PAST</name>
<reference evidence="5 6" key="2">
    <citation type="submission" date="2018-11" db="EMBL/GenBank/DDBJ databases">
        <title>Genomic Encyclopedia of Type Strains, Phase IV (KMG-IV): sequencing the most valuable type-strain genomes for metagenomic binning, comparative biology and taxonomic classification.</title>
        <authorList>
            <person name="Goeker M."/>
        </authorList>
    </citation>
    <scope>NUCLEOTIDE SEQUENCE [LARGE SCALE GENOMIC DNA]</scope>
    <source>
        <strain evidence="5 6">DSM 25797</strain>
    </source>
</reference>
<evidence type="ECO:0000313" key="7">
    <source>
        <dbReference type="Proteomes" id="UP000502287"/>
    </source>
</evidence>
<dbReference type="PIRSF" id="PIRSF029143">
    <property type="entry name" value="UCP029143"/>
    <property type="match status" value="1"/>
</dbReference>
<dbReference type="InterPro" id="IPR015947">
    <property type="entry name" value="PUA-like_sf"/>
</dbReference>
<dbReference type="SUPFAM" id="SSF88697">
    <property type="entry name" value="PUA domain-like"/>
    <property type="match status" value="1"/>
</dbReference>
<dbReference type="HAMAP" id="MF_00684">
    <property type="entry name" value="ac4C_amidohydr"/>
    <property type="match status" value="1"/>
</dbReference>
<evidence type="ECO:0000313" key="4">
    <source>
        <dbReference type="EMBL" id="QIM64837.1"/>
    </source>
</evidence>
<accession>A0AAE6X690</accession>
<dbReference type="KEGG" id="fcl:A4G17_05005"/>
<dbReference type="GO" id="GO:0005829">
    <property type="term" value="C:cytosol"/>
    <property type="evidence" value="ECO:0007669"/>
    <property type="project" value="TreeGrafter"/>
</dbReference>
<evidence type="ECO:0000256" key="1">
    <source>
        <dbReference type="ARBA" id="ARBA00022801"/>
    </source>
</evidence>
<feature type="active site" description="Proton acceptor" evidence="2">
    <location>
        <position position="22"/>
    </location>
</feature>
<dbReference type="Proteomes" id="UP000276901">
    <property type="component" value="Unassembled WGS sequence"/>
</dbReference>
<dbReference type="SMART" id="SM01022">
    <property type="entry name" value="ASCH"/>
    <property type="match status" value="1"/>
</dbReference>